<protein>
    <submittedName>
        <fullName evidence="1">Uncharacterized protein</fullName>
    </submittedName>
</protein>
<dbReference type="AlphaFoldDB" id="D5UKZ2"/>
<dbReference type="KEGG" id="cfl:Cfla_2991"/>
<gene>
    <name evidence="1" type="ordered locus">Cfla_2991</name>
</gene>
<evidence type="ECO:0000313" key="2">
    <source>
        <dbReference type="Proteomes" id="UP000000849"/>
    </source>
</evidence>
<proteinExistence type="predicted"/>
<dbReference type="STRING" id="446466.Cfla_2991"/>
<evidence type="ECO:0000313" key="1">
    <source>
        <dbReference type="EMBL" id="ADG75874.1"/>
    </source>
</evidence>
<dbReference type="EMBL" id="CP001964">
    <property type="protein sequence ID" value="ADG75874.1"/>
    <property type="molecule type" value="Genomic_DNA"/>
</dbReference>
<organism evidence="1 2">
    <name type="scientific">Cellulomonas flavigena (strain ATCC 482 / DSM 20109 / BCRC 11376 / JCM 18109 / NBRC 3775 / NCIMB 8073 / NRS 134)</name>
    <dbReference type="NCBI Taxonomy" id="446466"/>
    <lineage>
        <taxon>Bacteria</taxon>
        <taxon>Bacillati</taxon>
        <taxon>Actinomycetota</taxon>
        <taxon>Actinomycetes</taxon>
        <taxon>Micrococcales</taxon>
        <taxon>Cellulomonadaceae</taxon>
        <taxon>Cellulomonas</taxon>
    </lineage>
</organism>
<keyword evidence="2" id="KW-1185">Reference proteome</keyword>
<dbReference type="Proteomes" id="UP000000849">
    <property type="component" value="Chromosome"/>
</dbReference>
<reference evidence="1 2" key="1">
    <citation type="journal article" date="2010" name="Stand. Genomic Sci.">
        <title>Complete genome sequence of Cellulomonas flavigena type strain (134).</title>
        <authorList>
            <person name="Abt B."/>
            <person name="Foster B."/>
            <person name="Lapidus A."/>
            <person name="Clum A."/>
            <person name="Sun H."/>
            <person name="Pukall R."/>
            <person name="Lucas S."/>
            <person name="Glavina Del Rio T."/>
            <person name="Nolan M."/>
            <person name="Tice H."/>
            <person name="Cheng J.F."/>
            <person name="Pitluck S."/>
            <person name="Liolios K."/>
            <person name="Ivanova N."/>
            <person name="Mavromatis K."/>
            <person name="Ovchinnikova G."/>
            <person name="Pati A."/>
            <person name="Goodwin L."/>
            <person name="Chen A."/>
            <person name="Palaniappan K."/>
            <person name="Land M."/>
            <person name="Hauser L."/>
            <person name="Chang Y.J."/>
            <person name="Jeffries C.D."/>
            <person name="Rohde M."/>
            <person name="Goker M."/>
            <person name="Woyke T."/>
            <person name="Bristow J."/>
            <person name="Eisen J.A."/>
            <person name="Markowitz V."/>
            <person name="Hugenholtz P."/>
            <person name="Kyrpides N.C."/>
            <person name="Klenk H.P."/>
        </authorList>
    </citation>
    <scope>NUCLEOTIDE SEQUENCE [LARGE SCALE GENOMIC DNA]</scope>
    <source>
        <strain evidence="2">ATCC 482 / DSM 20109 / BCRC 11376 / JCM 18109 / NBRC 3775 / NCIMB 8073 / NRS 134</strain>
    </source>
</reference>
<accession>D5UKZ2</accession>
<dbReference type="HOGENOM" id="CLU_1358422_0_0_11"/>
<name>D5UKZ2_CELFN</name>
<sequence length="201" mass="22205">MLMRILDAEWRYPDEEHWVSWDPGDRIDAVAAELARRVATTPTGAAHLHRSIVAVNRSALTKGNTVGQSALWIPDPGTGEVRGVVEVSVSAFTHPRQATPEAFVARNWRRDYGGWRVRITERAAEVFECQAGRGVVETIVGRLRGERTVQAYSSFFVFPHDGTPEAVQLAFNTVHLDQLVELTTLGRSITDSLEITTGPAT</sequence>